<comment type="caution">
    <text evidence="1">The sequence shown here is derived from an EMBL/GenBank/DDBJ whole genome shotgun (WGS) entry which is preliminary data.</text>
</comment>
<proteinExistence type="predicted"/>
<dbReference type="AlphaFoldDB" id="A0ABD3J4S9"/>
<accession>A0ABD3J4S9</accession>
<dbReference type="EMBL" id="JBJKBG010000009">
    <property type="protein sequence ID" value="KAL3721474.1"/>
    <property type="molecule type" value="Genomic_DNA"/>
</dbReference>
<protein>
    <submittedName>
        <fullName evidence="1">Uncharacterized protein</fullName>
    </submittedName>
</protein>
<gene>
    <name evidence="1" type="ORF">ACJRO7_033902</name>
</gene>
<dbReference type="Proteomes" id="UP001634007">
    <property type="component" value="Unassembled WGS sequence"/>
</dbReference>
<evidence type="ECO:0000313" key="2">
    <source>
        <dbReference type="Proteomes" id="UP001634007"/>
    </source>
</evidence>
<evidence type="ECO:0000313" key="1">
    <source>
        <dbReference type="EMBL" id="KAL3721474.1"/>
    </source>
</evidence>
<reference evidence="1 2" key="1">
    <citation type="submission" date="2024-11" db="EMBL/GenBank/DDBJ databases">
        <title>Chromosome-level genome assembly of Eucalyptus globulus Labill. provides insights into its genome evolution.</title>
        <authorList>
            <person name="Li X."/>
        </authorList>
    </citation>
    <scope>NUCLEOTIDE SEQUENCE [LARGE SCALE GENOMIC DNA]</scope>
    <source>
        <strain evidence="1">CL2024</strain>
        <tissue evidence="1">Fresh tender leaves</tissue>
    </source>
</reference>
<dbReference type="PANTHER" id="PTHR34808:SF2">
    <property type="entry name" value="EXPRESSED PROTEIN"/>
    <property type="match status" value="1"/>
</dbReference>
<organism evidence="1 2">
    <name type="scientific">Eucalyptus globulus</name>
    <name type="common">Tasmanian blue gum</name>
    <dbReference type="NCBI Taxonomy" id="34317"/>
    <lineage>
        <taxon>Eukaryota</taxon>
        <taxon>Viridiplantae</taxon>
        <taxon>Streptophyta</taxon>
        <taxon>Embryophyta</taxon>
        <taxon>Tracheophyta</taxon>
        <taxon>Spermatophyta</taxon>
        <taxon>Magnoliopsida</taxon>
        <taxon>eudicotyledons</taxon>
        <taxon>Gunneridae</taxon>
        <taxon>Pentapetalae</taxon>
        <taxon>rosids</taxon>
        <taxon>malvids</taxon>
        <taxon>Myrtales</taxon>
        <taxon>Myrtaceae</taxon>
        <taxon>Myrtoideae</taxon>
        <taxon>Eucalypteae</taxon>
        <taxon>Eucalyptus</taxon>
    </lineage>
</organism>
<sequence length="126" mass="14110">MDAMESAAAVARIDRKSSIESEPRTLGVDQIQFARVKFRLFLYRSNVVVWFSDGWMVVFQEAAEYVVNTRSTDEALTIFTAGLKPVTCAGMAANADTVMDPNEEYFGHGESKLQWPEHRNALSAPF</sequence>
<dbReference type="PANTHER" id="PTHR34808">
    <property type="entry name" value="EXPRESSED PROTEIN"/>
    <property type="match status" value="1"/>
</dbReference>
<keyword evidence="2" id="KW-1185">Reference proteome</keyword>
<name>A0ABD3J4S9_EUCGL</name>